<proteinExistence type="predicted"/>
<dbReference type="Proteomes" id="UP000242418">
    <property type="component" value="Unassembled WGS sequence"/>
</dbReference>
<sequence length="36" mass="3904">MKIHYRPLLLAFAIVYAVLAVSSLLIAMSLAQSAMP</sequence>
<accession>A0AB37ZCQ4</accession>
<name>A0AB37ZCQ4_9PSED</name>
<keyword evidence="2" id="KW-1185">Reference proteome</keyword>
<organism evidence="1 2">
    <name type="scientific">Pseudomonas peli</name>
    <dbReference type="NCBI Taxonomy" id="592361"/>
    <lineage>
        <taxon>Bacteria</taxon>
        <taxon>Pseudomonadati</taxon>
        <taxon>Pseudomonadota</taxon>
        <taxon>Gammaproteobacteria</taxon>
        <taxon>Pseudomonadales</taxon>
        <taxon>Pseudomonadaceae</taxon>
        <taxon>Pseudomonas</taxon>
    </lineage>
</organism>
<reference evidence="1 2" key="1">
    <citation type="submission" date="2016-10" db="EMBL/GenBank/DDBJ databases">
        <authorList>
            <person name="Varghese N."/>
            <person name="Submissions S."/>
        </authorList>
    </citation>
    <scope>NUCLEOTIDE SEQUENCE [LARGE SCALE GENOMIC DNA]</scope>
    <source>
        <strain evidence="1 2">DSM 17833</strain>
    </source>
</reference>
<protein>
    <submittedName>
        <fullName evidence="1">Uncharacterized protein</fullName>
    </submittedName>
</protein>
<evidence type="ECO:0000313" key="2">
    <source>
        <dbReference type="Proteomes" id="UP000242418"/>
    </source>
</evidence>
<gene>
    <name evidence="1" type="ORF">SAMN05216370_2572</name>
</gene>
<comment type="caution">
    <text evidence="1">The sequence shown here is derived from an EMBL/GenBank/DDBJ whole genome shotgun (WGS) entry which is preliminary data.</text>
</comment>
<dbReference type="AlphaFoldDB" id="A0AB37ZCQ4"/>
<dbReference type="EMBL" id="FMTL01000002">
    <property type="protein sequence ID" value="SCW66047.1"/>
    <property type="molecule type" value="Genomic_DNA"/>
</dbReference>
<evidence type="ECO:0000313" key="1">
    <source>
        <dbReference type="EMBL" id="SCW66047.1"/>
    </source>
</evidence>